<keyword evidence="4" id="KW-1185">Reference proteome</keyword>
<organism evidence="3 4">
    <name type="scientific">Anaeromyces robustus</name>
    <dbReference type="NCBI Taxonomy" id="1754192"/>
    <lineage>
        <taxon>Eukaryota</taxon>
        <taxon>Fungi</taxon>
        <taxon>Fungi incertae sedis</taxon>
        <taxon>Chytridiomycota</taxon>
        <taxon>Chytridiomycota incertae sedis</taxon>
        <taxon>Neocallimastigomycetes</taxon>
        <taxon>Neocallimastigales</taxon>
        <taxon>Neocallimastigaceae</taxon>
        <taxon>Anaeromyces</taxon>
    </lineage>
</organism>
<evidence type="ECO:0000313" key="4">
    <source>
        <dbReference type="Proteomes" id="UP000193944"/>
    </source>
</evidence>
<dbReference type="AlphaFoldDB" id="A0A1Y1U999"/>
<comment type="caution">
    <text evidence="3">The sequence shown here is derived from an EMBL/GenBank/DDBJ whole genome shotgun (WGS) entry which is preliminary data.</text>
</comment>
<reference evidence="3 4" key="2">
    <citation type="submission" date="2016-08" db="EMBL/GenBank/DDBJ databases">
        <title>Pervasive Adenine N6-methylation of Active Genes in Fungi.</title>
        <authorList>
            <consortium name="DOE Joint Genome Institute"/>
            <person name="Mondo S.J."/>
            <person name="Dannebaum R.O."/>
            <person name="Kuo R.C."/>
            <person name="Labutti K."/>
            <person name="Haridas S."/>
            <person name="Kuo A."/>
            <person name="Salamov A."/>
            <person name="Ahrendt S.R."/>
            <person name="Lipzen A."/>
            <person name="Sullivan W."/>
            <person name="Andreopoulos W.B."/>
            <person name="Clum A."/>
            <person name="Lindquist E."/>
            <person name="Daum C."/>
            <person name="Ramamoorthy G.K."/>
            <person name="Gryganskyi A."/>
            <person name="Culley D."/>
            <person name="Magnuson J.K."/>
            <person name="James T.Y."/>
            <person name="O'Malley M.A."/>
            <person name="Stajich J.E."/>
            <person name="Spatafora J.W."/>
            <person name="Visel A."/>
            <person name="Grigoriev I.V."/>
        </authorList>
    </citation>
    <scope>NUCLEOTIDE SEQUENCE [LARGE SCALE GENOMIC DNA]</scope>
    <source>
        <strain evidence="3 4">S4</strain>
    </source>
</reference>
<sequence length="240" mass="27928">MEVSNKLNRLFTSPLNSKYYSTKSHLINSKHFISGISPSKNSFLLSRKDYITPNGIEMNSINKRIINNQDDDNDDLNNSNEKEEFTEIKSNFNVMEKIFMNEDHENIETKEKNYNDFNILKNMINNKKNNNKIIEENVSIINNKSNEIPKENNKIDGNAQSTNENNINNKDKVDIIINNELSKDQKENANNQKIININDINNDKNSQNQNNIENNKISNNGTDENEKINEIRMKLMKMII</sequence>
<protein>
    <submittedName>
        <fullName evidence="3">Uncharacterized protein</fullName>
    </submittedName>
</protein>
<feature type="region of interest" description="Disordered" evidence="2">
    <location>
        <begin position="200"/>
        <end position="223"/>
    </location>
</feature>
<reference evidence="3 4" key="1">
    <citation type="submission" date="2016-08" db="EMBL/GenBank/DDBJ databases">
        <title>A Parts List for Fungal Cellulosomes Revealed by Comparative Genomics.</title>
        <authorList>
            <consortium name="DOE Joint Genome Institute"/>
            <person name="Haitjema C.H."/>
            <person name="Gilmore S.P."/>
            <person name="Henske J.K."/>
            <person name="Solomon K.V."/>
            <person name="De Groot R."/>
            <person name="Kuo A."/>
            <person name="Mondo S.J."/>
            <person name="Salamov A.A."/>
            <person name="Labutti K."/>
            <person name="Zhao Z."/>
            <person name="Chiniquy J."/>
            <person name="Barry K."/>
            <person name="Brewer H.M."/>
            <person name="Purvine S.O."/>
            <person name="Wright A.T."/>
            <person name="Boxma B."/>
            <person name="Van Alen T."/>
            <person name="Hackstein J.H."/>
            <person name="Baker S.E."/>
            <person name="Grigoriev I.V."/>
            <person name="O'Malley M.A."/>
        </authorList>
    </citation>
    <scope>NUCLEOTIDE SEQUENCE [LARGE SCALE GENOMIC DNA]</scope>
    <source>
        <strain evidence="3 4">S4</strain>
    </source>
</reference>
<accession>A0A1Y1U999</accession>
<dbReference type="EMBL" id="MCFG01000982">
    <property type="protein sequence ID" value="ORX34609.1"/>
    <property type="molecule type" value="Genomic_DNA"/>
</dbReference>
<dbReference type="OrthoDB" id="10653665at2759"/>
<dbReference type="Proteomes" id="UP000193944">
    <property type="component" value="Unassembled WGS sequence"/>
</dbReference>
<feature type="compositionally biased region" description="Low complexity" evidence="2">
    <location>
        <begin position="200"/>
        <end position="220"/>
    </location>
</feature>
<gene>
    <name evidence="3" type="ORF">BCR32DRAFT_165923</name>
</gene>
<evidence type="ECO:0000313" key="3">
    <source>
        <dbReference type="EMBL" id="ORX34609.1"/>
    </source>
</evidence>
<evidence type="ECO:0000256" key="1">
    <source>
        <dbReference type="SAM" id="Coils"/>
    </source>
</evidence>
<name>A0A1Y1U999_9FUNG</name>
<feature type="coiled-coil region" evidence="1">
    <location>
        <begin position="117"/>
        <end position="144"/>
    </location>
</feature>
<evidence type="ECO:0000256" key="2">
    <source>
        <dbReference type="SAM" id="MobiDB-lite"/>
    </source>
</evidence>
<keyword evidence="1" id="KW-0175">Coiled coil</keyword>
<proteinExistence type="predicted"/>